<proteinExistence type="predicted"/>
<sequence>MEDIDLLAENIIKIEEFKEEPVDEKEDYCWNSIAEDEPTALQHSVKEDKDEELEPSLAVFVQPLEKQEGAFIETKDPLAANSGGASVATIKPFFASSSPGEWK</sequence>
<evidence type="ECO:0000313" key="2">
    <source>
        <dbReference type="Proteomes" id="UP001378592"/>
    </source>
</evidence>
<reference evidence="1 2" key="1">
    <citation type="submission" date="2024-03" db="EMBL/GenBank/DDBJ databases">
        <title>The genome assembly and annotation of the cricket Gryllus longicercus Weissman &amp; Gray.</title>
        <authorList>
            <person name="Szrajer S."/>
            <person name="Gray D."/>
            <person name="Ylla G."/>
        </authorList>
    </citation>
    <scope>NUCLEOTIDE SEQUENCE [LARGE SCALE GENOMIC DNA]</scope>
    <source>
        <strain evidence="1">DAG 2021-001</strain>
        <tissue evidence="1">Whole body minus gut</tissue>
    </source>
</reference>
<name>A0AAN9Z7Q8_9ORTH</name>
<dbReference type="Proteomes" id="UP001378592">
    <property type="component" value="Unassembled WGS sequence"/>
</dbReference>
<dbReference type="EMBL" id="JAZDUA010000039">
    <property type="protein sequence ID" value="KAK7871468.1"/>
    <property type="molecule type" value="Genomic_DNA"/>
</dbReference>
<organism evidence="1 2">
    <name type="scientific">Gryllus longicercus</name>
    <dbReference type="NCBI Taxonomy" id="2509291"/>
    <lineage>
        <taxon>Eukaryota</taxon>
        <taxon>Metazoa</taxon>
        <taxon>Ecdysozoa</taxon>
        <taxon>Arthropoda</taxon>
        <taxon>Hexapoda</taxon>
        <taxon>Insecta</taxon>
        <taxon>Pterygota</taxon>
        <taxon>Neoptera</taxon>
        <taxon>Polyneoptera</taxon>
        <taxon>Orthoptera</taxon>
        <taxon>Ensifera</taxon>
        <taxon>Gryllidea</taxon>
        <taxon>Grylloidea</taxon>
        <taxon>Gryllidae</taxon>
        <taxon>Gryllinae</taxon>
        <taxon>Gryllus</taxon>
    </lineage>
</organism>
<dbReference type="AlphaFoldDB" id="A0AAN9Z7Q8"/>
<comment type="caution">
    <text evidence="1">The sequence shown here is derived from an EMBL/GenBank/DDBJ whole genome shotgun (WGS) entry which is preliminary data.</text>
</comment>
<keyword evidence="2" id="KW-1185">Reference proteome</keyword>
<accession>A0AAN9Z7Q8</accession>
<gene>
    <name evidence="1" type="ORF">R5R35_010847</name>
</gene>
<evidence type="ECO:0000313" key="1">
    <source>
        <dbReference type="EMBL" id="KAK7871468.1"/>
    </source>
</evidence>
<protein>
    <submittedName>
        <fullName evidence="1">Uncharacterized protein</fullName>
    </submittedName>
</protein>